<gene>
    <name evidence="2" type="ORF">IFM89_002132</name>
</gene>
<evidence type="ECO:0000313" key="2">
    <source>
        <dbReference type="EMBL" id="KAF9591177.1"/>
    </source>
</evidence>
<protein>
    <submittedName>
        <fullName evidence="2">Uncharacterized protein</fullName>
    </submittedName>
</protein>
<dbReference type="Proteomes" id="UP000631114">
    <property type="component" value="Unassembled WGS sequence"/>
</dbReference>
<sequence length="86" mass="9733">MDDVDINDDDYLSQISGTDYEDDDVNDLNPEVPRICDLEVSHTRSCFEPLDIGCPSSICSHCGAIVWYEKRNDMSKKPTNPKFSIC</sequence>
<feature type="compositionally biased region" description="Acidic residues" evidence="1">
    <location>
        <begin position="1"/>
        <end position="11"/>
    </location>
</feature>
<keyword evidence="3" id="KW-1185">Reference proteome</keyword>
<organism evidence="2 3">
    <name type="scientific">Coptis chinensis</name>
    <dbReference type="NCBI Taxonomy" id="261450"/>
    <lineage>
        <taxon>Eukaryota</taxon>
        <taxon>Viridiplantae</taxon>
        <taxon>Streptophyta</taxon>
        <taxon>Embryophyta</taxon>
        <taxon>Tracheophyta</taxon>
        <taxon>Spermatophyta</taxon>
        <taxon>Magnoliopsida</taxon>
        <taxon>Ranunculales</taxon>
        <taxon>Ranunculaceae</taxon>
        <taxon>Coptidoideae</taxon>
        <taxon>Coptis</taxon>
    </lineage>
</organism>
<feature type="non-terminal residue" evidence="2">
    <location>
        <position position="1"/>
    </location>
</feature>
<evidence type="ECO:0000313" key="3">
    <source>
        <dbReference type="Proteomes" id="UP000631114"/>
    </source>
</evidence>
<accession>A0A835H3V4</accession>
<dbReference type="AlphaFoldDB" id="A0A835H3V4"/>
<feature type="region of interest" description="Disordered" evidence="1">
    <location>
        <begin position="1"/>
        <end position="24"/>
    </location>
</feature>
<dbReference type="EMBL" id="JADFTS010000008">
    <property type="protein sequence ID" value="KAF9591177.1"/>
    <property type="molecule type" value="Genomic_DNA"/>
</dbReference>
<name>A0A835H3V4_9MAGN</name>
<comment type="caution">
    <text evidence="2">The sequence shown here is derived from an EMBL/GenBank/DDBJ whole genome shotgun (WGS) entry which is preliminary data.</text>
</comment>
<evidence type="ECO:0000256" key="1">
    <source>
        <dbReference type="SAM" id="MobiDB-lite"/>
    </source>
</evidence>
<proteinExistence type="predicted"/>
<reference evidence="2 3" key="1">
    <citation type="submission" date="2020-10" db="EMBL/GenBank/DDBJ databases">
        <title>The Coptis chinensis genome and diversification of protoberbering-type alkaloids.</title>
        <authorList>
            <person name="Wang B."/>
            <person name="Shu S."/>
            <person name="Song C."/>
            <person name="Liu Y."/>
        </authorList>
    </citation>
    <scope>NUCLEOTIDE SEQUENCE [LARGE SCALE GENOMIC DNA]</scope>
    <source>
        <strain evidence="2">HL-2020</strain>
        <tissue evidence="2">Leaf</tissue>
    </source>
</reference>